<protein>
    <submittedName>
        <fullName evidence="2">Uncharacterized protein</fullName>
    </submittedName>
</protein>
<dbReference type="AlphaFoldDB" id="A0A8S0T7X8"/>
<sequence length="170" mass="18977">MSFDDRPVLALDDLDRDSVAPQFHAERLGTPEEGTFEDETFDEAHKGSETSGEEEESRADDSREVEGEDLEDHDSGDSDGDRVRRNYAGHHPSSDGPDKDMGIDRQEGDSMCITKEHMESCPDEQDMPLSLESKVCKAHIAHIQPYPDNHHVPVPTRTEEVQGIASFITN</sequence>
<evidence type="ECO:0000313" key="2">
    <source>
        <dbReference type="EMBL" id="CAA3001054.1"/>
    </source>
</evidence>
<evidence type="ECO:0000256" key="1">
    <source>
        <dbReference type="SAM" id="MobiDB-lite"/>
    </source>
</evidence>
<dbReference type="Gramene" id="OE9A093741T1">
    <property type="protein sequence ID" value="OE9A093741C1"/>
    <property type="gene ID" value="OE9A093741"/>
</dbReference>
<gene>
    <name evidence="2" type="ORF">OLEA9_A093741</name>
</gene>
<keyword evidence="3" id="KW-1185">Reference proteome</keyword>
<name>A0A8S0T7X8_OLEEU</name>
<dbReference type="Proteomes" id="UP000594638">
    <property type="component" value="Unassembled WGS sequence"/>
</dbReference>
<reference evidence="2 3" key="1">
    <citation type="submission" date="2019-12" db="EMBL/GenBank/DDBJ databases">
        <authorList>
            <person name="Alioto T."/>
            <person name="Alioto T."/>
            <person name="Gomez Garrido J."/>
        </authorList>
    </citation>
    <scope>NUCLEOTIDE SEQUENCE [LARGE SCALE GENOMIC DNA]</scope>
</reference>
<accession>A0A8S0T7X8</accession>
<feature type="compositionally biased region" description="Basic and acidic residues" evidence="1">
    <location>
        <begin position="92"/>
        <end position="107"/>
    </location>
</feature>
<evidence type="ECO:0000313" key="3">
    <source>
        <dbReference type="Proteomes" id="UP000594638"/>
    </source>
</evidence>
<feature type="compositionally biased region" description="Basic and acidic residues" evidence="1">
    <location>
        <begin position="73"/>
        <end position="84"/>
    </location>
</feature>
<proteinExistence type="predicted"/>
<feature type="region of interest" description="Disordered" evidence="1">
    <location>
        <begin position="1"/>
        <end position="107"/>
    </location>
</feature>
<comment type="caution">
    <text evidence="2">The sequence shown here is derived from an EMBL/GenBank/DDBJ whole genome shotgun (WGS) entry which is preliminary data.</text>
</comment>
<dbReference type="EMBL" id="CACTIH010005729">
    <property type="protein sequence ID" value="CAA3001054.1"/>
    <property type="molecule type" value="Genomic_DNA"/>
</dbReference>
<organism evidence="2 3">
    <name type="scientific">Olea europaea subsp. europaea</name>
    <dbReference type="NCBI Taxonomy" id="158383"/>
    <lineage>
        <taxon>Eukaryota</taxon>
        <taxon>Viridiplantae</taxon>
        <taxon>Streptophyta</taxon>
        <taxon>Embryophyta</taxon>
        <taxon>Tracheophyta</taxon>
        <taxon>Spermatophyta</taxon>
        <taxon>Magnoliopsida</taxon>
        <taxon>eudicotyledons</taxon>
        <taxon>Gunneridae</taxon>
        <taxon>Pentapetalae</taxon>
        <taxon>asterids</taxon>
        <taxon>lamiids</taxon>
        <taxon>Lamiales</taxon>
        <taxon>Oleaceae</taxon>
        <taxon>Oleeae</taxon>
        <taxon>Olea</taxon>
    </lineage>
</organism>